<dbReference type="GO" id="GO:0006011">
    <property type="term" value="P:UDP-alpha-D-glucose metabolic process"/>
    <property type="evidence" value="ECO:0007669"/>
    <property type="project" value="InterPro"/>
</dbReference>
<keyword evidence="5" id="KW-1185">Reference proteome</keyword>
<comment type="similarity">
    <text evidence="1">Belongs to the AcsB/BcsB family.</text>
</comment>
<sequence length="751" mass="79425">MTARARPILLGMSLLLCAGGALAQDIVLPPAPAPAETPPPTEAPLVGQAIDAAPAPRDSTPAQPVAQPPARTLLKLRPQAMLPQQVRMGPSLPQPGILRLTGEVAHVDLALDMPADQALPDRLQLTLRSAINVLPDSSVMRVAVNDGAPVDLPLNSFAGFTQLDVPVQGLVAGPNRVTVTLRQPHRIFCGPDASFGVWTEIDLTRSGALLAQSALPPTAQGFALALSQQIGSGLPLTVLADPEADPAILRQLTDALGETMQGQGWINIRSPYDITPRQGPSVALIAAEAAQIDYRLDGRAAPTMVVEYQGDSLPPLTEALQELAFPAMAQAPLLTPGQTHSLQDLGQTDIIGNTRYFRQDVAFRLPDDWLLLANQKARLNLQYGYAENLPRGSILLVKVNDETVRLLPLDRDGGRLQDVLAVGFGARLLHSGLNMLSFEMMVPGNPPDVACPPRQTDMLVVTKESSLLVPRAPSMELGGFSSALSGLTAAGITADPNATERDRMQMAAIQLAAGLRPSAQPDAAVSLMVMDFSTLPTSLADVSLRDLQEALFPTAAASRAPAAAADAPAAAPAPASNFRLSETEPAPPATPDNAGGGGAWSPLAWLNGQRERLEKSAFLSSGETLSQWLQGRRGDAMLITLDDSQPDALGLILGPEAQTAGISRALQDLRSNRLGQGAVALLSNDGGWQIWSPIETPRLQERVTVMNLFPVLGNFASWSPFLFATVLLGLGLLSVLPALAIVVIFRKSRLR</sequence>
<protein>
    <recommendedName>
        <fullName evidence="1">Cyclic di-GMP-binding protein</fullName>
    </recommendedName>
    <alternativeName>
        <fullName evidence="1">Cellulose synthase regulatory subunit</fullName>
    </alternativeName>
</protein>
<evidence type="ECO:0000313" key="5">
    <source>
        <dbReference type="Proteomes" id="UP000478740"/>
    </source>
</evidence>
<feature type="signal peptide" evidence="1">
    <location>
        <begin position="1"/>
        <end position="23"/>
    </location>
</feature>
<dbReference type="Gene3D" id="3.30.379.30">
    <property type="match status" value="1"/>
</dbReference>
<keyword evidence="1" id="KW-0812">Transmembrane</keyword>
<keyword evidence="1" id="KW-0135">Cellulose biosynthesis</keyword>
<evidence type="ECO:0000256" key="1">
    <source>
        <dbReference type="RuleBase" id="RU365021"/>
    </source>
</evidence>
<evidence type="ECO:0000256" key="2">
    <source>
        <dbReference type="SAM" id="MobiDB-lite"/>
    </source>
</evidence>
<dbReference type="InterPro" id="IPR048861">
    <property type="entry name" value="BscB-like_C"/>
</dbReference>
<dbReference type="EMBL" id="WMII01000005">
    <property type="protein sequence ID" value="MTH64031.1"/>
    <property type="molecule type" value="Genomic_DNA"/>
</dbReference>
<dbReference type="Gene3D" id="1.20.5.4520">
    <property type="match status" value="1"/>
</dbReference>
<name>A0A6L6IWM3_9RHOB</name>
<dbReference type="Proteomes" id="UP000478740">
    <property type="component" value="Unassembled WGS sequence"/>
</dbReference>
<dbReference type="GO" id="GO:0005886">
    <property type="term" value="C:plasma membrane"/>
    <property type="evidence" value="ECO:0007669"/>
    <property type="project" value="UniProtKB-SubCell"/>
</dbReference>
<comment type="function">
    <text evidence="1">Binds the cellulose synthase activator, bis-(3'-5') cyclic diguanylic acid (c-di-GMP).</text>
</comment>
<keyword evidence="1" id="KW-0472">Membrane</keyword>
<keyword evidence="1" id="KW-0997">Cell inner membrane</keyword>
<reference evidence="4 5" key="1">
    <citation type="submission" date="2019-11" db="EMBL/GenBank/DDBJ databases">
        <authorList>
            <person name="Dong K."/>
        </authorList>
    </citation>
    <scope>NUCLEOTIDE SEQUENCE [LARGE SCALE GENOMIC DNA]</scope>
    <source>
        <strain evidence="4 5">DK608</strain>
    </source>
</reference>
<feature type="chain" id="PRO_5027162661" description="Cyclic di-GMP-binding protein" evidence="1">
    <location>
        <begin position="24"/>
        <end position="751"/>
    </location>
</feature>
<gene>
    <name evidence="4" type="ORF">GL284_07105</name>
</gene>
<dbReference type="InterPro" id="IPR018513">
    <property type="entry name" value="Cell_synthase_bac"/>
</dbReference>
<evidence type="ECO:0000259" key="3">
    <source>
        <dbReference type="Pfam" id="PF20916"/>
    </source>
</evidence>
<keyword evidence="1" id="KW-0732">Signal</keyword>
<feature type="transmembrane region" description="Helical" evidence="1">
    <location>
        <begin position="721"/>
        <end position="745"/>
    </location>
</feature>
<dbReference type="Gene3D" id="3.30.379.20">
    <property type="match status" value="1"/>
</dbReference>
<keyword evidence="1" id="KW-1003">Cell membrane</keyword>
<organism evidence="4 5">
    <name type="scientific">Paracoccus shanxieyensis</name>
    <dbReference type="NCBI Taxonomy" id="2675752"/>
    <lineage>
        <taxon>Bacteria</taxon>
        <taxon>Pseudomonadati</taxon>
        <taxon>Pseudomonadota</taxon>
        <taxon>Alphaproteobacteria</taxon>
        <taxon>Rhodobacterales</taxon>
        <taxon>Paracoccaceae</taxon>
        <taxon>Paracoccus</taxon>
    </lineage>
</organism>
<feature type="domain" description="Cellulose synthase subunit B-like C-terminal" evidence="3">
    <location>
        <begin position="619"/>
        <end position="746"/>
    </location>
</feature>
<feature type="region of interest" description="Disordered" evidence="2">
    <location>
        <begin position="567"/>
        <end position="601"/>
    </location>
</feature>
<dbReference type="UniPathway" id="UPA00694"/>
<keyword evidence="1" id="KW-1133">Transmembrane helix</keyword>
<dbReference type="Gene3D" id="2.60.120.260">
    <property type="entry name" value="Galactose-binding domain-like"/>
    <property type="match status" value="2"/>
</dbReference>
<proteinExistence type="inferred from homology"/>
<comment type="caution">
    <text evidence="4">The sequence shown here is derived from an EMBL/GenBank/DDBJ whole genome shotgun (WGS) entry which is preliminary data.</text>
</comment>
<dbReference type="Pfam" id="PF03170">
    <property type="entry name" value="BcsB"/>
    <property type="match status" value="2"/>
</dbReference>
<accession>A0A6L6IWM3</accession>
<dbReference type="AlphaFoldDB" id="A0A6L6IWM3"/>
<evidence type="ECO:0000313" key="4">
    <source>
        <dbReference type="EMBL" id="MTH64031.1"/>
    </source>
</evidence>
<dbReference type="RefSeq" id="WP_155043897.1">
    <property type="nucleotide sequence ID" value="NZ_WMIH01000004.1"/>
</dbReference>
<comment type="pathway">
    <text evidence="1">Glycan metabolism; bacterial cellulose biosynthesis.</text>
</comment>
<comment type="subcellular location">
    <subcellularLocation>
        <location evidence="1">Cell inner membrane</location>
    </subcellularLocation>
</comment>
<keyword evidence="1" id="KW-0973">c-di-GMP</keyword>
<dbReference type="GO" id="GO:0030244">
    <property type="term" value="P:cellulose biosynthetic process"/>
    <property type="evidence" value="ECO:0007669"/>
    <property type="project" value="UniProtKB-KW"/>
</dbReference>
<comment type="subunit">
    <text evidence="1">Tightly associated with the cellulose synthase catalytic subunit.</text>
</comment>
<dbReference type="Pfam" id="PF20916">
    <property type="entry name" value="BscB_a-b"/>
    <property type="match status" value="1"/>
</dbReference>